<dbReference type="Pfam" id="PF04075">
    <property type="entry name" value="F420H2_quin_red"/>
    <property type="match status" value="1"/>
</dbReference>
<dbReference type="Gene3D" id="2.30.110.10">
    <property type="entry name" value="Electron Transport, Fmn-binding Protein, Chain A"/>
    <property type="match status" value="1"/>
</dbReference>
<organism evidence="1 2">
    <name type="scientific">Mycolicibacterium mucogenicum</name>
    <name type="common">Mycobacterium mucogenicum</name>
    <dbReference type="NCBI Taxonomy" id="56689"/>
    <lineage>
        <taxon>Bacteria</taxon>
        <taxon>Bacillati</taxon>
        <taxon>Actinomycetota</taxon>
        <taxon>Actinomycetes</taxon>
        <taxon>Mycobacteriales</taxon>
        <taxon>Mycobacteriaceae</taxon>
        <taxon>Mycolicibacterium</taxon>
    </lineage>
</organism>
<gene>
    <name evidence="1" type="ORF">A5642_02605</name>
</gene>
<dbReference type="AlphaFoldDB" id="A0A1A0MFJ8"/>
<dbReference type="InterPro" id="IPR012349">
    <property type="entry name" value="Split_barrel_FMN-bd"/>
</dbReference>
<dbReference type="EMBL" id="LZSF01000201">
    <property type="protein sequence ID" value="OBA84222.1"/>
    <property type="molecule type" value="Genomic_DNA"/>
</dbReference>
<reference evidence="1 2" key="1">
    <citation type="submission" date="2016-06" db="EMBL/GenBank/DDBJ databases">
        <authorList>
            <person name="Kjaerup R.B."/>
            <person name="Dalgaard T.S."/>
            <person name="Juul-Madsen H.R."/>
        </authorList>
    </citation>
    <scope>NUCLEOTIDE SEQUENCE [LARGE SCALE GENOMIC DNA]</scope>
    <source>
        <strain evidence="1 2">1199456.5</strain>
    </source>
</reference>
<proteinExistence type="predicted"/>
<dbReference type="InterPro" id="IPR004378">
    <property type="entry name" value="F420H2_quin_Rdtase"/>
</dbReference>
<dbReference type="NCBIfam" id="TIGR00026">
    <property type="entry name" value="hi_GC_TIGR00026"/>
    <property type="match status" value="1"/>
</dbReference>
<dbReference type="RefSeq" id="WP_061003204.1">
    <property type="nucleotide sequence ID" value="NZ_LSKA01000253.1"/>
</dbReference>
<comment type="caution">
    <text evidence="1">The sequence shown here is derived from an EMBL/GenBank/DDBJ whole genome shotgun (WGS) entry which is preliminary data.</text>
</comment>
<dbReference type="GO" id="GO:0016491">
    <property type="term" value="F:oxidoreductase activity"/>
    <property type="evidence" value="ECO:0007669"/>
    <property type="project" value="InterPro"/>
</dbReference>
<protein>
    <submittedName>
        <fullName evidence="1">Nitroreductase</fullName>
    </submittedName>
</protein>
<dbReference type="Proteomes" id="UP000093962">
    <property type="component" value="Unassembled WGS sequence"/>
</dbReference>
<evidence type="ECO:0000313" key="2">
    <source>
        <dbReference type="Proteomes" id="UP000093962"/>
    </source>
</evidence>
<dbReference type="SUPFAM" id="SSF50475">
    <property type="entry name" value="FMN-binding split barrel"/>
    <property type="match status" value="1"/>
</dbReference>
<evidence type="ECO:0000313" key="1">
    <source>
        <dbReference type="EMBL" id="OBA84222.1"/>
    </source>
</evidence>
<accession>A0A1A0MFJ8</accession>
<sequence>MGTVHTRAEQRQFRVFRAVGRYLLNPTVRGLARLGAVRPTQVSELETRGRKTGQLRRVPVSPIFDETGAWVICGHGTLSGWGANIEANPNVRLQQGDRWRSGIATFAPEDDVRARVRLSGAAGPRIASYGTAPVSVRIEFTD</sequence>
<name>A0A1A0MFJ8_MYCMU</name>